<name>A0A2Z4YDP7_RHILE</name>
<reference evidence="2 3" key="1">
    <citation type="submission" date="2018-07" db="EMBL/GenBank/DDBJ databases">
        <title>Rhizobium leguminosarum strain:ATCC 14479 Genome sequencing and assembly.</title>
        <authorList>
            <person name="Chakraborty R."/>
        </authorList>
    </citation>
    <scope>NUCLEOTIDE SEQUENCE [LARGE SCALE GENOMIC DNA]</scope>
    <source>
        <strain evidence="2 3">ATCC 14479</strain>
    </source>
</reference>
<dbReference type="InterPro" id="IPR011050">
    <property type="entry name" value="Pectin_lyase_fold/virulence"/>
</dbReference>
<sequence>MGRMRDARPEDMHRKVRQLSPGDRLRLTTGEYKQPIVLSALVGSEVDPITICGSDAVLGSGLTFKEYKKTGNELAAAQEAGGRFPGLYYLADNAALVLKNCQWINIEKLVFEGCWPTAVYLENCQHITLRGLKISGGTFAIGATGITTRHILIEDCDWVQDPSGNGWEICEALRDGRTIEKELNGTPSKLWQDVDWIKVHGERPETGKSVSIEDDARAYDGDFFRAWNIAGYVVIKNNIIADAFNCIHFFNQVAESIVESCSRNVLIEGNWFIRIRDNAIEPEHFAWNWTIRHNMIVDCYIPFSMQMARSGYFYVYGNVGWNLRKPGPSEDTHTRGQFFKFPTEHVADGPHYVFNNSWVLRAPLAKKMRFGNFVHVNNAIDYYETDPSATAPFGKNFTDPAPAGSQKEETLKFEGEHFTREWQHLGMSFDGDVVHHPLFPDDLRAAGFPIGTAASGQSPGFENPVAGYAEGLKTSAALRPKRLTVALPNDGPIVAVDENVHRVGAWQSSGLFTFEDPLFWTFWPGRKTDPSPNSQEPDHAQEIS</sequence>
<evidence type="ECO:0000313" key="3">
    <source>
        <dbReference type="Proteomes" id="UP000251166"/>
    </source>
</evidence>
<dbReference type="SUPFAM" id="SSF51126">
    <property type="entry name" value="Pectin lyase-like"/>
    <property type="match status" value="1"/>
</dbReference>
<dbReference type="InterPro" id="IPR006626">
    <property type="entry name" value="PbH1"/>
</dbReference>
<dbReference type="SMART" id="SM00710">
    <property type="entry name" value="PbH1"/>
    <property type="match status" value="4"/>
</dbReference>
<feature type="region of interest" description="Disordered" evidence="1">
    <location>
        <begin position="525"/>
        <end position="544"/>
    </location>
</feature>
<dbReference type="Gene3D" id="2.160.20.10">
    <property type="entry name" value="Single-stranded right-handed beta-helix, Pectin lyase-like"/>
    <property type="match status" value="1"/>
</dbReference>
<dbReference type="InterPro" id="IPR012334">
    <property type="entry name" value="Pectin_lyas_fold"/>
</dbReference>
<dbReference type="RefSeq" id="WP_245472679.1">
    <property type="nucleotide sequence ID" value="NZ_CP030760.1"/>
</dbReference>
<evidence type="ECO:0008006" key="4">
    <source>
        <dbReference type="Google" id="ProtNLM"/>
    </source>
</evidence>
<dbReference type="Proteomes" id="UP000251166">
    <property type="component" value="Chromosome"/>
</dbReference>
<dbReference type="EMBL" id="CP030760">
    <property type="protein sequence ID" value="AXA39424.1"/>
    <property type="molecule type" value="Genomic_DNA"/>
</dbReference>
<protein>
    <recommendedName>
        <fullName evidence="4">Right-handed parallel beta-helix repeat-containing protein</fullName>
    </recommendedName>
</protein>
<dbReference type="AlphaFoldDB" id="A0A2Z4YDP7"/>
<proteinExistence type="predicted"/>
<evidence type="ECO:0000313" key="2">
    <source>
        <dbReference type="EMBL" id="AXA39424.1"/>
    </source>
</evidence>
<accession>A0A2Z4YDP7</accession>
<gene>
    <name evidence="2" type="ORF">DLJ82_1823</name>
</gene>
<evidence type="ECO:0000256" key="1">
    <source>
        <dbReference type="SAM" id="MobiDB-lite"/>
    </source>
</evidence>
<organism evidence="2 3">
    <name type="scientific">Rhizobium leguminosarum</name>
    <dbReference type="NCBI Taxonomy" id="384"/>
    <lineage>
        <taxon>Bacteria</taxon>
        <taxon>Pseudomonadati</taxon>
        <taxon>Pseudomonadota</taxon>
        <taxon>Alphaproteobacteria</taxon>
        <taxon>Hyphomicrobiales</taxon>
        <taxon>Rhizobiaceae</taxon>
        <taxon>Rhizobium/Agrobacterium group</taxon>
        <taxon>Rhizobium</taxon>
    </lineage>
</organism>